<dbReference type="Proteomes" id="UP000002730">
    <property type="component" value="Chromosome"/>
</dbReference>
<dbReference type="InterPro" id="IPR036259">
    <property type="entry name" value="MFS_trans_sf"/>
</dbReference>
<dbReference type="PANTHER" id="PTHR43266:SF2">
    <property type="entry name" value="MAJOR FACILITATOR SUPERFAMILY (MFS) PROFILE DOMAIN-CONTAINING PROTEIN"/>
    <property type="match status" value="1"/>
</dbReference>
<dbReference type="Gene3D" id="1.20.1250.20">
    <property type="entry name" value="MFS general substrate transporter like domains"/>
    <property type="match status" value="1"/>
</dbReference>
<evidence type="ECO:0000256" key="3">
    <source>
        <dbReference type="ARBA" id="ARBA00022475"/>
    </source>
</evidence>
<feature type="transmembrane region" description="Helical" evidence="7">
    <location>
        <begin position="311"/>
        <end position="334"/>
    </location>
</feature>
<evidence type="ECO:0000313" key="8">
    <source>
        <dbReference type="EMBL" id="ADL53605.1"/>
    </source>
</evidence>
<sequence>MKIARYKDMSAFVSIWIGQVVSIIGTGLTGFVLGLQVYQKTGSVTQYTLIAMFTVLPGIVISPFSGVLVDRYDRKKVMIFSNLIASISIFFIVVMFYMGDFKVSIIYLSMAICSVCSAFQVAAYTASISLLVPKKHLVRANGMVQIGDGVSKLIAPLLAGFLSAKVDIWAVIIIDFITFLIAILSCLVAEVPLLEKKDSLKKKDKTFLMDASVGWNYIKERPGLVMLLFFFSIINYFVTTVTILATPLALSFTTPAVLGAVLSIAGFGMIVGSGIVILWGGPEHKILGIMSIIFIIGICLVTAGLKPSIPLVTISAFLIFFFVPIQQSCSNAIWQSKVHLDLQGRVFSIRRMVSQIAIPLAYITSGPLVEYVFGPLLKTSIVRESIGSIIGIGKGREIGLMFIFMGITTMVVSILGYKSEYIRNIETELPDVV</sequence>
<feature type="transmembrane region" description="Helical" evidence="7">
    <location>
        <begin position="355"/>
        <end position="373"/>
    </location>
</feature>
<dbReference type="GO" id="GO:0005886">
    <property type="term" value="C:plasma membrane"/>
    <property type="evidence" value="ECO:0007669"/>
    <property type="project" value="UniProtKB-SubCell"/>
</dbReference>
<dbReference type="RefSeq" id="WP_010073949.1">
    <property type="nucleotide sequence ID" value="NC_014393.1"/>
</dbReference>
<dbReference type="InterPro" id="IPR011701">
    <property type="entry name" value="MFS"/>
</dbReference>
<evidence type="ECO:0000256" key="4">
    <source>
        <dbReference type="ARBA" id="ARBA00022692"/>
    </source>
</evidence>
<protein>
    <submittedName>
        <fullName evidence="8">Major facilitator superfamily MFS_1</fullName>
    </submittedName>
</protein>
<dbReference type="PANTHER" id="PTHR43266">
    <property type="entry name" value="MACROLIDE-EFFLUX PROTEIN"/>
    <property type="match status" value="1"/>
</dbReference>
<dbReference type="GO" id="GO:0022857">
    <property type="term" value="F:transmembrane transporter activity"/>
    <property type="evidence" value="ECO:0007669"/>
    <property type="project" value="InterPro"/>
</dbReference>
<accession>D9SLG8</accession>
<reference evidence="8 9" key="1">
    <citation type="submission" date="2010-08" db="EMBL/GenBank/DDBJ databases">
        <title>Complete sequence of Clostridium cellulovorans 743B.</title>
        <authorList>
            <consortium name="US DOE Joint Genome Institute"/>
            <person name="Lucas S."/>
            <person name="Copeland A."/>
            <person name="Lapidus A."/>
            <person name="Cheng J.-F."/>
            <person name="Bruce D."/>
            <person name="Goodwin L."/>
            <person name="Pitluck S."/>
            <person name="Chertkov O."/>
            <person name="Detter J.C."/>
            <person name="Han C."/>
            <person name="Tapia R."/>
            <person name="Land M."/>
            <person name="Hauser L."/>
            <person name="Chang Y.-J."/>
            <person name="Jeffries C."/>
            <person name="Kyrpides N."/>
            <person name="Ivanova N."/>
            <person name="Mikhailova N."/>
            <person name="Hemme C.L."/>
            <person name="Woyke T."/>
        </authorList>
    </citation>
    <scope>NUCLEOTIDE SEQUENCE [LARGE SCALE GENOMIC DNA]</scope>
    <source>
        <strain evidence="9">ATCC 35296 / DSM 3052 / OCM 3 / 743B</strain>
    </source>
</reference>
<keyword evidence="3" id="KW-1003">Cell membrane</keyword>
<feature type="transmembrane region" description="Helical" evidence="7">
    <location>
        <begin position="144"/>
        <end position="162"/>
    </location>
</feature>
<feature type="transmembrane region" description="Helical" evidence="7">
    <location>
        <begin position="168"/>
        <end position="193"/>
    </location>
</feature>
<feature type="transmembrane region" description="Helical" evidence="7">
    <location>
        <begin position="105"/>
        <end position="132"/>
    </location>
</feature>
<dbReference type="OrthoDB" id="9775268at2"/>
<keyword evidence="5 7" id="KW-1133">Transmembrane helix</keyword>
<dbReference type="CDD" id="cd06173">
    <property type="entry name" value="MFS_MefA_like"/>
    <property type="match status" value="1"/>
</dbReference>
<feature type="transmembrane region" description="Helical" evidence="7">
    <location>
        <begin position="224"/>
        <end position="250"/>
    </location>
</feature>
<evidence type="ECO:0000256" key="7">
    <source>
        <dbReference type="SAM" id="Phobius"/>
    </source>
</evidence>
<dbReference type="STRING" id="573061.Clocel_3939"/>
<evidence type="ECO:0000256" key="2">
    <source>
        <dbReference type="ARBA" id="ARBA00022448"/>
    </source>
</evidence>
<dbReference type="Pfam" id="PF07690">
    <property type="entry name" value="MFS_1"/>
    <property type="match status" value="1"/>
</dbReference>
<feature type="transmembrane region" description="Helical" evidence="7">
    <location>
        <begin position="12"/>
        <end position="35"/>
    </location>
</feature>
<evidence type="ECO:0000256" key="1">
    <source>
        <dbReference type="ARBA" id="ARBA00004651"/>
    </source>
</evidence>
<keyword evidence="9" id="KW-1185">Reference proteome</keyword>
<dbReference type="EMBL" id="CP002160">
    <property type="protein sequence ID" value="ADL53605.1"/>
    <property type="molecule type" value="Genomic_DNA"/>
</dbReference>
<dbReference type="eggNOG" id="COG0477">
    <property type="taxonomic scope" value="Bacteria"/>
</dbReference>
<feature type="transmembrane region" description="Helical" evidence="7">
    <location>
        <begin position="286"/>
        <end position="305"/>
    </location>
</feature>
<dbReference type="AlphaFoldDB" id="D9SLG8"/>
<feature type="transmembrane region" description="Helical" evidence="7">
    <location>
        <begin position="398"/>
        <end position="417"/>
    </location>
</feature>
<name>D9SLG8_CLOC7</name>
<feature type="transmembrane region" description="Helical" evidence="7">
    <location>
        <begin position="47"/>
        <end position="68"/>
    </location>
</feature>
<evidence type="ECO:0000256" key="5">
    <source>
        <dbReference type="ARBA" id="ARBA00022989"/>
    </source>
</evidence>
<feature type="transmembrane region" description="Helical" evidence="7">
    <location>
        <begin position="256"/>
        <end position="279"/>
    </location>
</feature>
<gene>
    <name evidence="8" type="ordered locus">Clocel_3939</name>
</gene>
<dbReference type="KEGG" id="ccb:Clocel_3939"/>
<dbReference type="HOGENOM" id="CLU_034180_16_0_9"/>
<feature type="transmembrane region" description="Helical" evidence="7">
    <location>
        <begin position="80"/>
        <end position="99"/>
    </location>
</feature>
<evidence type="ECO:0000313" key="9">
    <source>
        <dbReference type="Proteomes" id="UP000002730"/>
    </source>
</evidence>
<dbReference type="SUPFAM" id="SSF103473">
    <property type="entry name" value="MFS general substrate transporter"/>
    <property type="match status" value="1"/>
</dbReference>
<keyword evidence="6 7" id="KW-0472">Membrane</keyword>
<keyword evidence="2" id="KW-0813">Transport</keyword>
<proteinExistence type="predicted"/>
<organism evidence="8 9">
    <name type="scientific">Clostridium cellulovorans (strain ATCC 35296 / DSM 3052 / OCM 3 / 743B)</name>
    <dbReference type="NCBI Taxonomy" id="573061"/>
    <lineage>
        <taxon>Bacteria</taxon>
        <taxon>Bacillati</taxon>
        <taxon>Bacillota</taxon>
        <taxon>Clostridia</taxon>
        <taxon>Eubacteriales</taxon>
        <taxon>Clostridiaceae</taxon>
        <taxon>Clostridium</taxon>
    </lineage>
</organism>
<comment type="subcellular location">
    <subcellularLocation>
        <location evidence="1">Cell membrane</location>
        <topology evidence="1">Multi-pass membrane protein</topology>
    </subcellularLocation>
</comment>
<evidence type="ECO:0000256" key="6">
    <source>
        <dbReference type="ARBA" id="ARBA00023136"/>
    </source>
</evidence>
<keyword evidence="4 7" id="KW-0812">Transmembrane</keyword>